<gene>
    <name evidence="1" type="ORF">O3P69_005785</name>
</gene>
<evidence type="ECO:0000313" key="1">
    <source>
        <dbReference type="EMBL" id="KAK8395894.1"/>
    </source>
</evidence>
<dbReference type="EMBL" id="JARAKH010000017">
    <property type="protein sequence ID" value="KAK8395894.1"/>
    <property type="molecule type" value="Genomic_DNA"/>
</dbReference>
<evidence type="ECO:0000313" key="2">
    <source>
        <dbReference type="Proteomes" id="UP001487740"/>
    </source>
</evidence>
<evidence type="ECO:0008006" key="3">
    <source>
        <dbReference type="Google" id="ProtNLM"/>
    </source>
</evidence>
<name>A0AAW0U719_SCYPA</name>
<sequence>MPHGSLPVCHQSLQGTFRLVLGLPPPLFLTQSGGGEEWASLLHLVREVNISIQDTTYRTRDPLLPTCHPNLTFAINTHLGKSQSTLVHLQLCGHTSHKGLCFDRLRTTGSHTPGQKPKLQDLILRSRSLRRLKSPAAVERLFSQGSDIMKPIRASLTSENFERLTFMKDNMDLLNTELPPLLLED</sequence>
<accession>A0AAW0U719</accession>
<reference evidence="1 2" key="1">
    <citation type="submission" date="2023-03" db="EMBL/GenBank/DDBJ databases">
        <title>High-quality genome of Scylla paramamosain provides insights in environmental adaptation.</title>
        <authorList>
            <person name="Zhang L."/>
        </authorList>
    </citation>
    <scope>NUCLEOTIDE SEQUENCE [LARGE SCALE GENOMIC DNA]</scope>
    <source>
        <strain evidence="1">LZ_2023a</strain>
        <tissue evidence="1">Muscle</tissue>
    </source>
</reference>
<protein>
    <recommendedName>
        <fullName evidence="3">HAT C-terminal dimerisation domain-containing protein</fullName>
    </recommendedName>
</protein>
<proteinExistence type="predicted"/>
<dbReference type="Proteomes" id="UP001487740">
    <property type="component" value="Unassembled WGS sequence"/>
</dbReference>
<organism evidence="1 2">
    <name type="scientific">Scylla paramamosain</name>
    <name type="common">Mud crab</name>
    <dbReference type="NCBI Taxonomy" id="85552"/>
    <lineage>
        <taxon>Eukaryota</taxon>
        <taxon>Metazoa</taxon>
        <taxon>Ecdysozoa</taxon>
        <taxon>Arthropoda</taxon>
        <taxon>Crustacea</taxon>
        <taxon>Multicrustacea</taxon>
        <taxon>Malacostraca</taxon>
        <taxon>Eumalacostraca</taxon>
        <taxon>Eucarida</taxon>
        <taxon>Decapoda</taxon>
        <taxon>Pleocyemata</taxon>
        <taxon>Brachyura</taxon>
        <taxon>Eubrachyura</taxon>
        <taxon>Portunoidea</taxon>
        <taxon>Portunidae</taxon>
        <taxon>Portuninae</taxon>
        <taxon>Scylla</taxon>
    </lineage>
</organism>
<comment type="caution">
    <text evidence="1">The sequence shown here is derived from an EMBL/GenBank/DDBJ whole genome shotgun (WGS) entry which is preliminary data.</text>
</comment>
<keyword evidence="2" id="KW-1185">Reference proteome</keyword>
<dbReference type="AlphaFoldDB" id="A0AAW0U719"/>